<feature type="domain" description="Vacuolar protein sorting-associated protein 13 VPS13 adaptor binding" evidence="6">
    <location>
        <begin position="1303"/>
        <end position="1813"/>
    </location>
</feature>
<dbReference type="InterPro" id="IPR056748">
    <property type="entry name" value="VPS13-like_C"/>
</dbReference>
<protein>
    <recommendedName>
        <fullName evidence="10">Vacuolar protein sorting-associated protein</fullName>
    </recommendedName>
</protein>
<evidence type="ECO:0000313" key="8">
    <source>
        <dbReference type="EMBL" id="CAG9327163.1"/>
    </source>
</evidence>
<evidence type="ECO:0008006" key="10">
    <source>
        <dbReference type="Google" id="ProtNLM"/>
    </source>
</evidence>
<dbReference type="Pfam" id="PF25037">
    <property type="entry name" value="VPS13_C"/>
    <property type="match status" value="1"/>
</dbReference>
<dbReference type="GO" id="GO:0045053">
    <property type="term" value="P:protein retention in Golgi apparatus"/>
    <property type="evidence" value="ECO:0007669"/>
    <property type="project" value="TreeGrafter"/>
</dbReference>
<evidence type="ECO:0000259" key="7">
    <source>
        <dbReference type="Pfam" id="PF25037"/>
    </source>
</evidence>
<name>A0AAU9JMF5_9CILI</name>
<keyword evidence="3" id="KW-0445">Lipid transport</keyword>
<keyword evidence="9" id="KW-1185">Reference proteome</keyword>
<dbReference type="PANTHER" id="PTHR16166">
    <property type="entry name" value="VACUOLAR PROTEIN SORTING-ASSOCIATED PROTEIN VPS13"/>
    <property type="match status" value="1"/>
</dbReference>
<dbReference type="GO" id="GO:0006869">
    <property type="term" value="P:lipid transport"/>
    <property type="evidence" value="ECO:0007669"/>
    <property type="project" value="UniProtKB-KW"/>
</dbReference>
<feature type="domain" description="Chorein N-terminal" evidence="5">
    <location>
        <begin position="4"/>
        <end position="295"/>
    </location>
</feature>
<keyword evidence="4" id="KW-0175">Coiled coil</keyword>
<dbReference type="InterPro" id="IPR009543">
    <property type="entry name" value="VPS13_VAB"/>
</dbReference>
<evidence type="ECO:0000256" key="3">
    <source>
        <dbReference type="ARBA" id="ARBA00023055"/>
    </source>
</evidence>
<evidence type="ECO:0000256" key="1">
    <source>
        <dbReference type="ARBA" id="ARBA00006545"/>
    </source>
</evidence>
<keyword evidence="2" id="KW-0813">Transport</keyword>
<organism evidence="8 9">
    <name type="scientific">Blepharisma stoltei</name>
    <dbReference type="NCBI Taxonomy" id="1481888"/>
    <lineage>
        <taxon>Eukaryota</taxon>
        <taxon>Sar</taxon>
        <taxon>Alveolata</taxon>
        <taxon>Ciliophora</taxon>
        <taxon>Postciliodesmatophora</taxon>
        <taxon>Heterotrichea</taxon>
        <taxon>Heterotrichida</taxon>
        <taxon>Blepharismidae</taxon>
        <taxon>Blepharisma</taxon>
    </lineage>
</organism>
<feature type="coiled-coil region" evidence="4">
    <location>
        <begin position="353"/>
        <end position="422"/>
    </location>
</feature>
<dbReference type="GO" id="GO:0006623">
    <property type="term" value="P:protein targeting to vacuole"/>
    <property type="evidence" value="ECO:0007669"/>
    <property type="project" value="TreeGrafter"/>
</dbReference>
<dbReference type="Pfam" id="PF12624">
    <property type="entry name" value="VPS13_N"/>
    <property type="match status" value="1"/>
</dbReference>
<dbReference type="EMBL" id="CAJZBQ010000043">
    <property type="protein sequence ID" value="CAG9327163.1"/>
    <property type="molecule type" value="Genomic_DNA"/>
</dbReference>
<evidence type="ECO:0000256" key="2">
    <source>
        <dbReference type="ARBA" id="ARBA00022448"/>
    </source>
</evidence>
<dbReference type="Proteomes" id="UP001162131">
    <property type="component" value="Unassembled WGS sequence"/>
</dbReference>
<evidence type="ECO:0000259" key="5">
    <source>
        <dbReference type="Pfam" id="PF12624"/>
    </source>
</evidence>
<dbReference type="Pfam" id="PF25036">
    <property type="entry name" value="VPS13_VAB"/>
    <property type="match status" value="1"/>
</dbReference>
<dbReference type="InterPro" id="IPR026847">
    <property type="entry name" value="VPS13"/>
</dbReference>
<evidence type="ECO:0000256" key="4">
    <source>
        <dbReference type="SAM" id="Coils"/>
    </source>
</evidence>
<evidence type="ECO:0000313" key="9">
    <source>
        <dbReference type="Proteomes" id="UP001162131"/>
    </source>
</evidence>
<sequence>MNGAIANVLNKVLGDITENLNPEQLKISVFNGEMSLENLKLKSEAIKTLGLPFELKYGYIGKLHATIPWTSLTSSPLKIEISDVFILLTPRPSSDWNEDLEKEMVMSSKNKSIENFEVLNSSELSVNSDPGFTEKLVTKILDNLQITINSVYIRYEDSSSSISNFAIGLAIKSAQAITTNSQWNKEFVTDSAITYKLALLEDIRFFIDHGDSLIKSDEVGGFDSLARLEMSSPLNHRFILSPSNFRLEMVMNKNPKDLTMPQVLANLYNTEINIGIETNQLTHLFKLVDFMTLYTNFRNGVVTSFIEIPFTNEEASAYRDIYKQWKIYSKGKDQNKINGLQNQLEKWEKGYKLDSILKNRDAVNKELEIIRREEAVKQEIEKLETENKGGRLSAFTGYFWGKKEADKKLEEEEKQRKRKIIDEQLKQILHEKEKFASDVDQFIANAEVFANLPSTYSRFIVKLRVDLTKITIKDSEKEFLVLLVNNFSVETGIRPSSSYVKIYVKNTILEDRIVKSQAFPYLMFNEFLNINFDQLPQPKLIIESGGSNIVLNIRSFLAVSDAFSSAIAQKVDFNKYLKAASDKTNEYIIMGQNYIGELVKTGAKATIELDISMKAPAIFIPLDIYSLDEGILVVDLGNFKGNSSIQQIDDTDYDKYHFSLEDSKIAVIKHCDSLVSWRSGSFQDFLPSHNLNLDLFNCKNKQENVPGFILEAKFSAMHFDLDESLLLFSLKLKDSLLELLPKSPPEPKIEVPAINSENMLDEALKDKMKRIDNIIGVLAKAEVEGISLKLRRGSSELGMLNINSLKMGVQLNKNGDVIGNLSLERIEMRDLRDGIEIREIIYNPIKFVKADEDEFVDAVEEIIQISVKFTLKPREDSLELSLSLSDLRIMATPDYIEDIMKFFSYQLHEASVYHQEKIDTMVNSHYTTAFNTKLSAEMSNFELWVPIDPRNHHKRIGCFHFGLSIIYNSSQEYTSYFNSKNEIIKKDFISINDEATIEITHIGGLVGLIHKSQIHLTEERSQDLLKPSRISMNYFCTKMKDRETQIKILVNLESLWLDIGFRDLQFFKALAENWKNFKPAEAVEDEEILLEEIHTVETNMDIFIECDSFQIRMLDDTGLKAYSLLHLHLSNFSSKINLKGPYLDVNLSAFIFADYYNLEIAVWEPLLEEWDFELNGKRETADSVMLIEFVSSRIFNINLTLHNLEMLGTLITKLSQDSSFWNEEAIRQSLTDNSQEASYGNFMYVLHNNLGETANIWLDVPETTEKWLINPNQSIGFGQKLIDKLFMGSQSIKHGIMEDFQPPASISLEIEGYQPASGIIIERVGIRGFSLKGRDSELSCLISVKAVDNEKHIYIQSATEFVNYTSEIVNLEYSGEILAVQGNSSLPLPLKWSKEIGGYPLISTQSEQKPVIEEGCIQLNESSWAILEIDHYKTETDIDQRLIQLKPPYVFSNFLPCPINVFFNHIDFPAGTVNPGEYFSTLNIDPRREDNIQKIQLNIDHKFTLETEWSSLCDFQYTQALLQGNFSGNSITLDQSHNTEKKSQIINLSERKIVKNEIKRVNESKLIDIYSEYCIVNQSNYYLDCGIGEMRINPHSIGFFDDKTYLKIKAAEDELGPTSSWSKDFNIDAVGVSGLITLDNSQARQLDPKAPEVILLGVRVIDAPPPLIKSRIVYITPRFMINNYLGYEIYIRQVSDSSENIKTLESSASLQYQLDSANDSKLIQISRNGVHWSSPFNIQQIEDFHIKIQAKEEEKSEIQQDWFRPSAQNNFMHFIRVIVSTEDESCIHISLVTPLEPEFRICNYTEQEITAYQIGYSHLVIPPGECAPWAFDNLCNENVIQVALGTAIKGYSLENIEKLGDLGQFSAEVFINGVTRELHISPPEPKLRRQQTISKKKMQGFKFIISLAGAGISVIDNNPSEMYYLSLQYLRLKFVSKQKFVEDGIENLLKFDLSLKSLQLDNMQAIDDMYPVIFSPKKLPADDDPPFIQAKIHKSRITRTENEQEISSIEKYSWLEILVQEMQFQLNYEILVTLASHLKVLQDKLGVKPDYKKKDHQLTILELCPLLDASDPKLKANPSQVSKKNYFQFIRLCAMKIYVSFKISAKHIELDPGLAFGIFRAIASISLWLVNTTDTPLYFKELLVENSFQTISDLSKLVISNYIRQGIFQFYNLIGSIDILGNPIGLIDKLGTGVFEFLNEPAKGALKGPKAFAHGIEKGIRSLVGNVISGGFGSVSKVTGKLYGIVREVGGDNKAAERINDSDNAILDIYGGVKGGVKDLAEGITGIFTKPISGAKEAGASGFLKGIGSGIIGAFSAPVSAALRLGVGIASGMTSAGTLIAQGKVNPRGRARFPRYFNMRKVLEPYNNETAQAQDLIKNIPEFSKEQIVFYLHLAEKEDIIVILTLDHLLVLINAELAKFVSIGDISSLEIHRTGAKFTLCAGNPENQIVLNSSSFSSLAKLYSAISSLPSFKASEPNIKKIAFKKGYRSSFLRNHN</sequence>
<dbReference type="InterPro" id="IPR026854">
    <property type="entry name" value="VPS13_N"/>
</dbReference>
<accession>A0AAU9JMF5</accession>
<feature type="domain" description="Intermembrane lipid transfer protein VPS13-like C-terminal" evidence="7">
    <location>
        <begin position="2352"/>
        <end position="2442"/>
    </location>
</feature>
<gene>
    <name evidence="8" type="ORF">BSTOLATCC_MIC43205</name>
</gene>
<comment type="caution">
    <text evidence="8">The sequence shown here is derived from an EMBL/GenBank/DDBJ whole genome shotgun (WGS) entry which is preliminary data.</text>
</comment>
<dbReference type="PANTHER" id="PTHR16166:SF93">
    <property type="entry name" value="INTERMEMBRANE LIPID TRANSFER PROTEIN VPS13"/>
    <property type="match status" value="1"/>
</dbReference>
<reference evidence="8" key="1">
    <citation type="submission" date="2021-09" db="EMBL/GenBank/DDBJ databases">
        <authorList>
            <consortium name="AG Swart"/>
            <person name="Singh M."/>
            <person name="Singh A."/>
            <person name="Seah K."/>
            <person name="Emmerich C."/>
        </authorList>
    </citation>
    <scope>NUCLEOTIDE SEQUENCE</scope>
    <source>
        <strain evidence="8">ATCC30299</strain>
    </source>
</reference>
<proteinExistence type="inferred from homology"/>
<evidence type="ECO:0000259" key="6">
    <source>
        <dbReference type="Pfam" id="PF25036"/>
    </source>
</evidence>
<comment type="similarity">
    <text evidence="1">Belongs to the VPS13 family.</text>
</comment>